<dbReference type="InterPro" id="IPR029044">
    <property type="entry name" value="Nucleotide-diphossugar_trans"/>
</dbReference>
<evidence type="ECO:0000313" key="15">
    <source>
        <dbReference type="Proteomes" id="UP000831189"/>
    </source>
</evidence>
<protein>
    <recommendedName>
        <fullName evidence="4 12">Glucans biosynthesis glucosyltransferase H</fullName>
        <ecNumber evidence="12">2.4.1.-</ecNumber>
    </recommendedName>
</protein>
<dbReference type="EMBL" id="CP096208">
    <property type="protein sequence ID" value="UPQ84078.1"/>
    <property type="molecule type" value="Genomic_DNA"/>
</dbReference>
<name>A0ABY4KT63_9PSED</name>
<dbReference type="CDD" id="cd04191">
    <property type="entry name" value="Glucan_BSP_MdoH"/>
    <property type="match status" value="1"/>
</dbReference>
<organism evidence="14 15">
    <name type="scientific">Pseudomonas knackmussii</name>
    <dbReference type="NCBI Taxonomy" id="65741"/>
    <lineage>
        <taxon>Bacteria</taxon>
        <taxon>Pseudomonadati</taxon>
        <taxon>Pseudomonadota</taxon>
        <taxon>Gammaproteobacteria</taxon>
        <taxon>Pseudomonadales</taxon>
        <taxon>Pseudomonadaceae</taxon>
        <taxon>Pseudomonas</taxon>
    </lineage>
</organism>
<comment type="subcellular location">
    <subcellularLocation>
        <location evidence="1">Cell inner membrane</location>
        <topology evidence="1">Multi-pass membrane protein</topology>
    </subcellularLocation>
    <subcellularLocation>
        <location evidence="12">Cell membrane</location>
        <topology evidence="12">Multi-pass membrane protein</topology>
    </subcellularLocation>
</comment>
<feature type="domain" description="Glycosyltransferase 2-like" evidence="13">
    <location>
        <begin position="259"/>
        <end position="440"/>
    </location>
</feature>
<evidence type="ECO:0000256" key="7">
    <source>
        <dbReference type="ARBA" id="ARBA00022676"/>
    </source>
</evidence>
<evidence type="ECO:0000256" key="2">
    <source>
        <dbReference type="ARBA" id="ARBA00005001"/>
    </source>
</evidence>
<evidence type="ECO:0000259" key="13">
    <source>
        <dbReference type="Pfam" id="PF00535"/>
    </source>
</evidence>
<dbReference type="Proteomes" id="UP000831189">
    <property type="component" value="Chromosome"/>
</dbReference>
<evidence type="ECO:0000256" key="11">
    <source>
        <dbReference type="ARBA" id="ARBA00023136"/>
    </source>
</evidence>
<dbReference type="NCBIfam" id="NF003955">
    <property type="entry name" value="PRK05454.1-1"/>
    <property type="match status" value="1"/>
</dbReference>
<comment type="similarity">
    <text evidence="3 12">Belongs to the glycosyltransferase 2 family. OpgH subfamily.</text>
</comment>
<evidence type="ECO:0000256" key="1">
    <source>
        <dbReference type="ARBA" id="ARBA00004429"/>
    </source>
</evidence>
<keyword evidence="8 12" id="KW-0808">Transferase</keyword>
<evidence type="ECO:0000256" key="4">
    <source>
        <dbReference type="ARBA" id="ARBA00020585"/>
    </source>
</evidence>
<keyword evidence="11 12" id="KW-0472">Membrane</keyword>
<dbReference type="Gene3D" id="3.90.550.10">
    <property type="entry name" value="Spore Coat Polysaccharide Biosynthesis Protein SpsA, Chain A"/>
    <property type="match status" value="1"/>
</dbReference>
<keyword evidence="6" id="KW-0997">Cell inner membrane</keyword>
<keyword evidence="10 12" id="KW-1133">Transmembrane helix</keyword>
<dbReference type="Pfam" id="PF00535">
    <property type="entry name" value="Glycos_transf_2"/>
    <property type="match status" value="1"/>
</dbReference>
<comment type="pathway">
    <text evidence="2 12">Glycan metabolism; osmoregulated periplasmic glucan (OPG) biosynthesis.</text>
</comment>
<keyword evidence="15" id="KW-1185">Reference proteome</keyword>
<evidence type="ECO:0000256" key="6">
    <source>
        <dbReference type="ARBA" id="ARBA00022519"/>
    </source>
</evidence>
<keyword evidence="7 12" id="KW-0328">Glycosyltransferase</keyword>
<evidence type="ECO:0000256" key="5">
    <source>
        <dbReference type="ARBA" id="ARBA00022475"/>
    </source>
</evidence>
<comment type="function">
    <text evidence="12">Involved in the biosynthesis of osmoregulated periplasmic glucans (OPGs).</text>
</comment>
<dbReference type="InterPro" id="IPR001173">
    <property type="entry name" value="Glyco_trans_2-like"/>
</dbReference>
<evidence type="ECO:0000313" key="14">
    <source>
        <dbReference type="EMBL" id="UPQ84078.1"/>
    </source>
</evidence>
<reference evidence="14 15" key="1">
    <citation type="submission" date="2022-04" db="EMBL/GenBank/DDBJ databases">
        <title>Pseudomonas knackmussii B09-2.</title>
        <authorList>
            <person name="Deng Y."/>
        </authorList>
    </citation>
    <scope>NUCLEOTIDE SEQUENCE [LARGE SCALE GENOMIC DNA]</scope>
    <source>
        <strain evidence="14 15">B09-2</strain>
    </source>
</reference>
<dbReference type="InterPro" id="IPR023725">
    <property type="entry name" value="Glucans_biosynth_gluTrFase_H"/>
</dbReference>
<evidence type="ECO:0000256" key="3">
    <source>
        <dbReference type="ARBA" id="ARBA00009337"/>
    </source>
</evidence>
<feature type="transmembrane region" description="Helical" evidence="12">
    <location>
        <begin position="613"/>
        <end position="630"/>
    </location>
</feature>
<feature type="transmembrane region" description="Helical" evidence="12">
    <location>
        <begin position="579"/>
        <end position="601"/>
    </location>
</feature>
<gene>
    <name evidence="14" type="primary">mdoH</name>
    <name evidence="12" type="synonym">opgH</name>
    <name evidence="14" type="ORF">M0M42_06665</name>
</gene>
<dbReference type="GO" id="GO:0016757">
    <property type="term" value="F:glycosyltransferase activity"/>
    <property type="evidence" value="ECO:0007669"/>
    <property type="project" value="UniProtKB-KW"/>
</dbReference>
<feature type="transmembrane region" description="Helical" evidence="12">
    <location>
        <begin position="524"/>
        <end position="552"/>
    </location>
</feature>
<evidence type="ECO:0000256" key="9">
    <source>
        <dbReference type="ARBA" id="ARBA00022692"/>
    </source>
</evidence>
<keyword evidence="5 12" id="KW-1003">Cell membrane</keyword>
<accession>A0ABY4KT63</accession>
<dbReference type="PANTHER" id="PTHR43867:SF5">
    <property type="entry name" value="GLUCANS BIOSYNTHESIS GLUCOSYLTRANSFERASE H"/>
    <property type="match status" value="1"/>
</dbReference>
<evidence type="ECO:0000256" key="8">
    <source>
        <dbReference type="ARBA" id="ARBA00022679"/>
    </source>
</evidence>
<evidence type="ECO:0000256" key="12">
    <source>
        <dbReference type="HAMAP-Rule" id="MF_01072"/>
    </source>
</evidence>
<feature type="transmembrane region" description="Helical" evidence="12">
    <location>
        <begin position="151"/>
        <end position="168"/>
    </location>
</feature>
<dbReference type="NCBIfam" id="NF003962">
    <property type="entry name" value="PRK05454.2-5"/>
    <property type="match status" value="1"/>
</dbReference>
<dbReference type="EC" id="2.4.1.-" evidence="12"/>
<evidence type="ECO:0000256" key="10">
    <source>
        <dbReference type="ARBA" id="ARBA00022989"/>
    </source>
</evidence>
<sequence>MSNPVEPSITGRYISQLPLDDVQRQALLSEVEQGSGGLEDVHRALGGTVPNADSVSSGGDLLGSVAARLKLGWGETFERARALTRDHQGRVCIRSTPPIVRTRMVPEPWHTNVLRLSWWRLLRKKNRTVELPPAQSVDRSGWRRVAAFRRTTLLVLMLVQTVIATWHMKSVLPYQGWALIDLQEVFLQPWQESARQILPYVVQTSILLLFALLFCWVSVGFWTALMGFFQLLKGHDQYNISASTLGDEPIPREARTALVMPIANEDVPRVFAGLRATYESLKATGHLEHFDIFVLSDSNDPDTCVAEQKAWLEVCKEVDGFGHIFYRRRRRRVKRKSGNIDDFCRRWGSSYRYMVVLDADSVMSGECLTSLVRLMEANPGAGIIQTAPKASGMDTLYARMQQFATRVYGPLFTAGLNFWQLGESHYWGHNAIIRVKPFIEHCALAPLPGKGSFAGDILSHDFVEAALMRRAGWGVWIAYDLPGSYEELPPNLLDELKRDRRWCHGNLMNFRLFLVKGMHTVHRFVFLTGVMSYLSAPLWFVFLALSTGLLAIHTLMVPEYFLQPNQLYPLWPEWHPQEAIALFSATLTLLFLPKLLSVLLICIQGAHEYGGRIRLVLSMVLETLFSMLAAPVRMLFHTVFVTAAFLGWSVQWNSPQRADNATPWGEALRRHGPQMLLGALWTGLVAWLDPAFLWWLAPIVVSLMLSAPVSVITSRTGLGLAAFRRKLFLIPEEFNPPQELASTDRYTRENHDNALHDGFIAATVDPIYNALVCGMARARHAKVVPGAEVLREQRMQKILDAGPDGAAEAARWRLLNDPDGMARLHLRVWQDERYQAWRDAYRQPALAGQAPIEVVSVP</sequence>
<proteinExistence type="inferred from homology"/>
<dbReference type="NCBIfam" id="NF003958">
    <property type="entry name" value="PRK05454.2-1"/>
    <property type="match status" value="1"/>
</dbReference>
<dbReference type="PANTHER" id="PTHR43867">
    <property type="entry name" value="CELLULOSE SYNTHASE CATALYTIC SUBUNIT A [UDP-FORMING]"/>
    <property type="match status" value="1"/>
</dbReference>
<feature type="transmembrane region" description="Helical" evidence="12">
    <location>
        <begin position="206"/>
        <end position="229"/>
    </location>
</feature>
<dbReference type="SUPFAM" id="SSF53448">
    <property type="entry name" value="Nucleotide-diphospho-sugar transferases"/>
    <property type="match status" value="1"/>
</dbReference>
<keyword evidence="9 12" id="KW-0812">Transmembrane</keyword>
<dbReference type="HAMAP" id="MF_01072">
    <property type="entry name" value="MdoH_OpgH"/>
    <property type="match status" value="1"/>
</dbReference>
<dbReference type="InterPro" id="IPR050321">
    <property type="entry name" value="Glycosyltr_2/OpgH_subfam"/>
</dbReference>